<dbReference type="OrthoDB" id="9797941at2"/>
<dbReference type="RefSeq" id="WP_147162092.1">
    <property type="nucleotide sequence ID" value="NZ_BJZO01000002.1"/>
</dbReference>
<evidence type="ECO:0000313" key="2">
    <source>
        <dbReference type="Proteomes" id="UP000321567"/>
    </source>
</evidence>
<dbReference type="AlphaFoldDB" id="A0A512H3J0"/>
<reference evidence="1 2" key="1">
    <citation type="submission" date="2019-07" db="EMBL/GenBank/DDBJ databases">
        <title>Whole genome shotgun sequence of Rhodospirillum oryzae NBRC 107573.</title>
        <authorList>
            <person name="Hosoyama A."/>
            <person name="Uohara A."/>
            <person name="Ohji S."/>
            <person name="Ichikawa N."/>
        </authorList>
    </citation>
    <scope>NUCLEOTIDE SEQUENCE [LARGE SCALE GENOMIC DNA]</scope>
    <source>
        <strain evidence="1 2">NBRC 107573</strain>
    </source>
</reference>
<dbReference type="Gene3D" id="3.30.420.130">
    <property type="entry name" value="Dinitrogenase iron-molybdenum cofactor biosynthesis domain"/>
    <property type="match status" value="1"/>
</dbReference>
<sequence>MDTPHLRIAVTTNSLIKLDANFVTARQMVFYDINRDEADFIDVIPFSKSGRRPPGGGMGRLTGTCVMDDMEDDDGTGHDPLTERIDSLKGCSILFTLGMSDLAAVRIHENQIFPVKSERVRDIDEVVTSVQRLMGSGAPLWLRRVMRAPDGNRLPLDDQEL</sequence>
<dbReference type="SUPFAM" id="SSF53146">
    <property type="entry name" value="Nitrogenase accessory factor-like"/>
    <property type="match status" value="1"/>
</dbReference>
<dbReference type="Proteomes" id="UP000321567">
    <property type="component" value="Unassembled WGS sequence"/>
</dbReference>
<name>A0A512H3J0_9PROT</name>
<organism evidence="1 2">
    <name type="scientific">Pararhodospirillum oryzae</name>
    <dbReference type="NCBI Taxonomy" id="478448"/>
    <lineage>
        <taxon>Bacteria</taxon>
        <taxon>Pseudomonadati</taxon>
        <taxon>Pseudomonadota</taxon>
        <taxon>Alphaproteobacteria</taxon>
        <taxon>Rhodospirillales</taxon>
        <taxon>Rhodospirillaceae</taxon>
        <taxon>Pararhodospirillum</taxon>
    </lineage>
</organism>
<comment type="caution">
    <text evidence="1">The sequence shown here is derived from an EMBL/GenBank/DDBJ whole genome shotgun (WGS) entry which is preliminary data.</text>
</comment>
<gene>
    <name evidence="1" type="ORF">ROR02_01550</name>
</gene>
<keyword evidence="2" id="KW-1185">Reference proteome</keyword>
<protein>
    <submittedName>
        <fullName evidence="1">Uncharacterized protein</fullName>
    </submittedName>
</protein>
<proteinExistence type="predicted"/>
<accession>A0A512H3J0</accession>
<dbReference type="InterPro" id="IPR036105">
    <property type="entry name" value="DiNase_FeMo-co_biosyn_sf"/>
</dbReference>
<dbReference type="EMBL" id="BJZO01000002">
    <property type="protein sequence ID" value="GEO80024.1"/>
    <property type="molecule type" value="Genomic_DNA"/>
</dbReference>
<evidence type="ECO:0000313" key="1">
    <source>
        <dbReference type="EMBL" id="GEO80024.1"/>
    </source>
</evidence>